<dbReference type="Gene3D" id="1.20.59.10">
    <property type="entry name" value="Chorismate mutase"/>
    <property type="match status" value="1"/>
</dbReference>
<dbReference type="InterPro" id="IPR002701">
    <property type="entry name" value="CM_II_prokaryot"/>
</dbReference>
<dbReference type="PROSITE" id="PS51168">
    <property type="entry name" value="CHORISMATE_MUT_2"/>
    <property type="match status" value="1"/>
</dbReference>
<dbReference type="GeneID" id="45765469"/>
<evidence type="ECO:0000259" key="2">
    <source>
        <dbReference type="PROSITE" id="PS51168"/>
    </source>
</evidence>
<name>A0A0N1CHN8_9MYCO</name>
<dbReference type="Proteomes" id="UP000037962">
    <property type="component" value="Unassembled WGS sequence"/>
</dbReference>
<organism evidence="3 6">
    <name type="scientific">Mycobacteroides immunogenum</name>
    <dbReference type="NCBI Taxonomy" id="83262"/>
    <lineage>
        <taxon>Bacteria</taxon>
        <taxon>Bacillati</taxon>
        <taxon>Actinomycetota</taxon>
        <taxon>Actinomycetes</taxon>
        <taxon>Mycobacteriales</taxon>
        <taxon>Mycobacteriaceae</taxon>
        <taxon>Mycobacteroides</taxon>
    </lineage>
</organism>
<reference evidence="6 7" key="1">
    <citation type="submission" date="2015-09" db="EMBL/GenBank/DDBJ databases">
        <title>Genome Sequences of Mycobacterium immunogenum Isolates, Recuperated from a Chloraminated Drinking Water Distribution System Simulator Subjected to Episodes of Nitrification.</title>
        <authorList>
            <person name="Gomez-Alvarez V."/>
            <person name="Revetta R.P."/>
        </authorList>
    </citation>
    <scope>NUCLEOTIDE SEQUENCE [LARGE SCALE GENOMIC DNA]</scope>
    <source>
        <strain evidence="3 6">H008</strain>
        <strain evidence="4 7">H076</strain>
    </source>
</reference>
<dbReference type="STRING" id="83262.BAB75_16510"/>
<gene>
    <name evidence="3" type="ORF">AN908_03960</name>
    <name evidence="4" type="ORF">AN912_03185</name>
    <name evidence="5" type="ORF">AWB85_16435</name>
</gene>
<evidence type="ECO:0000256" key="1">
    <source>
        <dbReference type="ARBA" id="ARBA00023235"/>
    </source>
</evidence>
<accession>A0A0N1CHN8</accession>
<dbReference type="GO" id="GO:0016835">
    <property type="term" value="F:carbon-oxygen lyase activity"/>
    <property type="evidence" value="ECO:0007669"/>
    <property type="project" value="InterPro"/>
</dbReference>
<dbReference type="EMBL" id="LQYE01000032">
    <property type="protein sequence ID" value="OAT66325.1"/>
    <property type="molecule type" value="Genomic_DNA"/>
</dbReference>
<sequence>MTVQLTPQSGGDAPAALQVLRAELDTIDAQFLDALRRRIECCVRIAECKSDTGIAVLQPHRITFVKQRAAHYGAQHGIDQDFLDRLYDLIIGETCRVESVVMGLPVD</sequence>
<keyword evidence="7" id="KW-1185">Reference proteome</keyword>
<dbReference type="PANTHER" id="PTHR38041">
    <property type="entry name" value="CHORISMATE MUTASE"/>
    <property type="match status" value="1"/>
</dbReference>
<evidence type="ECO:0000313" key="4">
    <source>
        <dbReference type="EMBL" id="KPG36637.1"/>
    </source>
</evidence>
<dbReference type="InterPro" id="IPR051331">
    <property type="entry name" value="Chorismate_mutase-related"/>
</dbReference>
<dbReference type="NCBIfam" id="TIGR01803">
    <property type="entry name" value="CM-like"/>
    <property type="match status" value="1"/>
</dbReference>
<dbReference type="GO" id="GO:0004106">
    <property type="term" value="F:chorismate mutase activity"/>
    <property type="evidence" value="ECO:0007669"/>
    <property type="project" value="InterPro"/>
</dbReference>
<protein>
    <submittedName>
        <fullName evidence="3">4-amino-4-deoxychorismate mutase</fullName>
    </submittedName>
</protein>
<dbReference type="EMBL" id="LJFS01000003">
    <property type="protein sequence ID" value="KPG36637.1"/>
    <property type="molecule type" value="Genomic_DNA"/>
</dbReference>
<dbReference type="Pfam" id="PF01817">
    <property type="entry name" value="CM_2"/>
    <property type="match status" value="1"/>
</dbReference>
<comment type="caution">
    <text evidence="3">The sequence shown here is derived from an EMBL/GenBank/DDBJ whole genome shotgun (WGS) entry which is preliminary data.</text>
</comment>
<dbReference type="InterPro" id="IPR036263">
    <property type="entry name" value="Chorismate_II_sf"/>
</dbReference>
<reference evidence="5 8" key="2">
    <citation type="submission" date="2016-01" db="EMBL/GenBank/DDBJ databases">
        <title>Mycobacterium immunogenum strain CD11_6 genome sequencing and assembly.</title>
        <authorList>
            <person name="Kaur G."/>
            <person name="Nair G.R."/>
            <person name="Mayilraj S."/>
        </authorList>
    </citation>
    <scope>NUCLEOTIDE SEQUENCE [LARGE SCALE GENOMIC DNA]</scope>
    <source>
        <strain evidence="5 8">CD11-6</strain>
    </source>
</reference>
<dbReference type="InterPro" id="IPR036979">
    <property type="entry name" value="CM_dom_sf"/>
</dbReference>
<dbReference type="SUPFAM" id="SSF48600">
    <property type="entry name" value="Chorismate mutase II"/>
    <property type="match status" value="1"/>
</dbReference>
<evidence type="ECO:0000313" key="5">
    <source>
        <dbReference type="EMBL" id="OAT66325.1"/>
    </source>
</evidence>
<dbReference type="OrthoDB" id="4479197at2"/>
<dbReference type="GO" id="GO:0046417">
    <property type="term" value="P:chorismate metabolic process"/>
    <property type="evidence" value="ECO:0007669"/>
    <property type="project" value="InterPro"/>
</dbReference>
<dbReference type="Proteomes" id="UP000186919">
    <property type="component" value="Unassembled WGS sequence"/>
</dbReference>
<dbReference type="AlphaFoldDB" id="A0A0N1CHN8"/>
<evidence type="ECO:0000313" key="8">
    <source>
        <dbReference type="Proteomes" id="UP000186919"/>
    </source>
</evidence>
<dbReference type="PATRIC" id="fig|83262.13.peg.125"/>
<evidence type="ECO:0000313" key="6">
    <source>
        <dbReference type="Proteomes" id="UP000037843"/>
    </source>
</evidence>
<dbReference type="PANTHER" id="PTHR38041:SF1">
    <property type="entry name" value="CHORISMATE MUTASE"/>
    <property type="match status" value="1"/>
</dbReference>
<dbReference type="KEGG" id="miz:BAB75_16510"/>
<dbReference type="RefSeq" id="WP_043078018.1">
    <property type="nucleotide sequence ID" value="NZ_CP011530.1"/>
</dbReference>
<proteinExistence type="predicted"/>
<dbReference type="InterPro" id="IPR008241">
    <property type="entry name" value="Isochorismate_pyruvate-lyase"/>
</dbReference>
<evidence type="ECO:0000313" key="7">
    <source>
        <dbReference type="Proteomes" id="UP000037962"/>
    </source>
</evidence>
<dbReference type="GO" id="GO:0009697">
    <property type="term" value="P:salicylic acid biosynthetic process"/>
    <property type="evidence" value="ECO:0007669"/>
    <property type="project" value="InterPro"/>
</dbReference>
<dbReference type="Proteomes" id="UP000037843">
    <property type="component" value="Unassembled WGS sequence"/>
</dbReference>
<dbReference type="EMBL" id="LJFO01000002">
    <property type="protein sequence ID" value="KPG16153.1"/>
    <property type="molecule type" value="Genomic_DNA"/>
</dbReference>
<feature type="domain" description="Chorismate mutase" evidence="2">
    <location>
        <begin position="11"/>
        <end position="102"/>
    </location>
</feature>
<keyword evidence="1" id="KW-0413">Isomerase</keyword>
<evidence type="ECO:0000313" key="3">
    <source>
        <dbReference type="EMBL" id="KPG16153.1"/>
    </source>
</evidence>
<dbReference type="SMART" id="SM00830">
    <property type="entry name" value="CM_2"/>
    <property type="match status" value="1"/>
</dbReference>